<name>A0ABS5VPH9_9BACT</name>
<feature type="chain" id="PRO_5046425806" evidence="1">
    <location>
        <begin position="21"/>
        <end position="144"/>
    </location>
</feature>
<dbReference type="RefSeq" id="WP_254153315.1">
    <property type="nucleotide sequence ID" value="NZ_JAHESD010000014.1"/>
</dbReference>
<evidence type="ECO:0000256" key="1">
    <source>
        <dbReference type="SAM" id="SignalP"/>
    </source>
</evidence>
<sequence>MKKLFNYCLLLLFIWTTVRCQSTDSITRIEYTTLTRGFQKQVRITPDSVVSITEGRGDVNGRIEHRITDSEWKTLRQKLEGVELDEIPALLSPTSKRAYDGARHSTLIITDDKGKTWQHSFDDEVPNDKLKPLLEALLSLDNHN</sequence>
<proteinExistence type="predicted"/>
<comment type="caution">
    <text evidence="2">The sequence shown here is derived from an EMBL/GenBank/DDBJ whole genome shotgun (WGS) entry which is preliminary data.</text>
</comment>
<organism evidence="2 3">
    <name type="scientific">Chryseosolibacter indicus</name>
    <dbReference type="NCBI Taxonomy" id="2782351"/>
    <lineage>
        <taxon>Bacteria</taxon>
        <taxon>Pseudomonadati</taxon>
        <taxon>Bacteroidota</taxon>
        <taxon>Cytophagia</taxon>
        <taxon>Cytophagales</taxon>
        <taxon>Chryseotaleaceae</taxon>
        <taxon>Chryseosolibacter</taxon>
    </lineage>
</organism>
<keyword evidence="3" id="KW-1185">Reference proteome</keyword>
<evidence type="ECO:0000313" key="3">
    <source>
        <dbReference type="Proteomes" id="UP000772618"/>
    </source>
</evidence>
<protein>
    <submittedName>
        <fullName evidence="2">Uncharacterized protein</fullName>
    </submittedName>
</protein>
<dbReference type="Proteomes" id="UP000772618">
    <property type="component" value="Unassembled WGS sequence"/>
</dbReference>
<reference evidence="2 3" key="1">
    <citation type="submission" date="2021-05" db="EMBL/GenBank/DDBJ databases">
        <title>A Polyphasic approach of four new species of the genus Ohtaekwangia: Ohtaekwangia histidinii sp. nov., Ohtaekwangia cretensis sp. nov., Ohtaekwangia indiensis sp. nov., Ohtaekwangia reichenbachii sp. nov. from diverse environment.</title>
        <authorList>
            <person name="Octaviana S."/>
        </authorList>
    </citation>
    <scope>NUCLEOTIDE SEQUENCE [LARGE SCALE GENOMIC DNA]</scope>
    <source>
        <strain evidence="2 3">PWU20</strain>
    </source>
</reference>
<feature type="signal peptide" evidence="1">
    <location>
        <begin position="1"/>
        <end position="20"/>
    </location>
</feature>
<dbReference type="EMBL" id="JAHESD010000014">
    <property type="protein sequence ID" value="MBT1703350.1"/>
    <property type="molecule type" value="Genomic_DNA"/>
</dbReference>
<gene>
    <name evidence="2" type="ORF">KK060_08675</name>
</gene>
<accession>A0ABS5VPH9</accession>
<keyword evidence="1" id="KW-0732">Signal</keyword>
<evidence type="ECO:0000313" key="2">
    <source>
        <dbReference type="EMBL" id="MBT1703350.1"/>
    </source>
</evidence>